<keyword evidence="13" id="KW-1185">Reference proteome</keyword>
<feature type="transmembrane region" description="Helical" evidence="10">
    <location>
        <begin position="300"/>
        <end position="319"/>
    </location>
</feature>
<dbReference type="Gene3D" id="1.20.1070.10">
    <property type="entry name" value="Rhodopsin 7-helix transmembrane proteins"/>
    <property type="match status" value="1"/>
</dbReference>
<keyword evidence="2" id="KW-1003">Cell membrane</keyword>
<keyword evidence="7" id="KW-0675">Receptor</keyword>
<dbReference type="PANTHER" id="PTHR24228">
    <property type="entry name" value="B2 BRADYKININ RECEPTOR/ANGIOTENSIN II RECEPTOR"/>
    <property type="match status" value="1"/>
</dbReference>
<keyword evidence="4 10" id="KW-1133">Transmembrane helix</keyword>
<feature type="domain" description="G-protein coupled receptors family 1 profile" evidence="11">
    <location>
        <begin position="46"/>
        <end position="352"/>
    </location>
</feature>
<keyword evidence="5" id="KW-0297">G-protein coupled receptor</keyword>
<keyword evidence="6 10" id="KW-0472">Membrane</keyword>
<dbReference type="CDD" id="cd00637">
    <property type="entry name" value="7tm_classA_rhodopsin-like"/>
    <property type="match status" value="1"/>
</dbReference>
<dbReference type="InterPro" id="IPR017452">
    <property type="entry name" value="GPCR_Rhodpsn_7TM"/>
</dbReference>
<evidence type="ECO:0000256" key="8">
    <source>
        <dbReference type="ARBA" id="ARBA00023224"/>
    </source>
</evidence>
<evidence type="ECO:0000256" key="5">
    <source>
        <dbReference type="ARBA" id="ARBA00023040"/>
    </source>
</evidence>
<keyword evidence="3 10" id="KW-0812">Transmembrane</keyword>
<protein>
    <recommendedName>
        <fullName evidence="11">G-protein coupled receptors family 1 profile domain-containing protein</fullName>
    </recommendedName>
</protein>
<organism evidence="12 13">
    <name type="scientific">Clavelina lepadiformis</name>
    <name type="common">Light-bulb sea squirt</name>
    <name type="synonym">Ascidia lepadiformis</name>
    <dbReference type="NCBI Taxonomy" id="159417"/>
    <lineage>
        <taxon>Eukaryota</taxon>
        <taxon>Metazoa</taxon>
        <taxon>Chordata</taxon>
        <taxon>Tunicata</taxon>
        <taxon>Ascidiacea</taxon>
        <taxon>Aplousobranchia</taxon>
        <taxon>Clavelinidae</taxon>
        <taxon>Clavelina</taxon>
    </lineage>
</organism>
<feature type="transmembrane region" description="Helical" evidence="10">
    <location>
        <begin position="339"/>
        <end position="359"/>
    </location>
</feature>
<feature type="transmembrane region" description="Helical" evidence="10">
    <location>
        <begin position="148"/>
        <end position="172"/>
    </location>
</feature>
<feature type="region of interest" description="Disordered" evidence="9">
    <location>
        <begin position="271"/>
        <end position="290"/>
    </location>
</feature>
<gene>
    <name evidence="12" type="ORF">CVLEPA_LOCUS25872</name>
</gene>
<dbReference type="EMBL" id="CAWYQH010000130">
    <property type="protein sequence ID" value="CAK8692619.1"/>
    <property type="molecule type" value="Genomic_DNA"/>
</dbReference>
<feature type="transmembrane region" description="Helical" evidence="10">
    <location>
        <begin position="68"/>
        <end position="91"/>
    </location>
</feature>
<evidence type="ECO:0000256" key="7">
    <source>
        <dbReference type="ARBA" id="ARBA00023170"/>
    </source>
</evidence>
<accession>A0ABP0GLJ8</accession>
<comment type="caution">
    <text evidence="12">The sequence shown here is derived from an EMBL/GenBank/DDBJ whole genome shotgun (WGS) entry which is preliminary data.</text>
</comment>
<feature type="transmembrane region" description="Helical" evidence="10">
    <location>
        <begin position="204"/>
        <end position="227"/>
    </location>
</feature>
<dbReference type="PANTHER" id="PTHR24228:SF75">
    <property type="entry name" value="G-PROTEIN COUPLED RECEPTORS FAMILY 1 PROFILE DOMAIN-CONTAINING PROTEIN"/>
    <property type="match status" value="1"/>
</dbReference>
<sequence>MATTDAVIEGTGNCSSTATCSDEDVLMNPHVEIPFLIIVILIGIVGNVFVIGATLVERQLRNMGVTFIINLAVADLIITAWYLPVVLANVIAGYRNVFAHAQWLCHATGFLSAWCCQVSMLTLMFIGFNRYFKATRGELHSKWFRRRLITFFVIFIWVECFLVALPLIIGWFGMGESTTPAMIRFDPQMVACMWNDHVAPGYNIFLVVIAIFIPILATVFFYISILLHIRRSRATPRDIASPSGKEIRFHPNNVRPATDMSSFSEEQGASSNIRTHHARHNSINSHKTARSRRAEERERHLVLTLAVVVIFFVLFWMPYALMTLFTTHASTLAKRACGWLALSNSAINSIIYGVFNRNFRRGYVKLFRKMCSLICCCCSETVKDLLEKGLSNNIKMTTSANDEYKQYNVKFGKS</sequence>
<evidence type="ECO:0000313" key="12">
    <source>
        <dbReference type="EMBL" id="CAK8692619.1"/>
    </source>
</evidence>
<proteinExistence type="predicted"/>
<comment type="subcellular location">
    <subcellularLocation>
        <location evidence="1">Cell membrane</location>
        <topology evidence="1">Multi-pass membrane protein</topology>
    </subcellularLocation>
</comment>
<evidence type="ECO:0000256" key="10">
    <source>
        <dbReference type="SAM" id="Phobius"/>
    </source>
</evidence>
<reference evidence="12 13" key="1">
    <citation type="submission" date="2024-02" db="EMBL/GenBank/DDBJ databases">
        <authorList>
            <person name="Daric V."/>
            <person name="Darras S."/>
        </authorList>
    </citation>
    <scope>NUCLEOTIDE SEQUENCE [LARGE SCALE GENOMIC DNA]</scope>
</reference>
<evidence type="ECO:0000256" key="4">
    <source>
        <dbReference type="ARBA" id="ARBA00022989"/>
    </source>
</evidence>
<evidence type="ECO:0000256" key="3">
    <source>
        <dbReference type="ARBA" id="ARBA00022692"/>
    </source>
</evidence>
<feature type="transmembrane region" description="Helical" evidence="10">
    <location>
        <begin position="33"/>
        <end position="56"/>
    </location>
</feature>
<keyword evidence="8" id="KW-0807">Transducer</keyword>
<evidence type="ECO:0000256" key="9">
    <source>
        <dbReference type="SAM" id="MobiDB-lite"/>
    </source>
</evidence>
<dbReference type="InterPro" id="IPR000276">
    <property type="entry name" value="GPCR_Rhodpsn"/>
</dbReference>
<dbReference type="SMART" id="SM01381">
    <property type="entry name" value="7TM_GPCR_Srsx"/>
    <property type="match status" value="1"/>
</dbReference>
<dbReference type="SUPFAM" id="SSF81321">
    <property type="entry name" value="Family A G protein-coupled receptor-like"/>
    <property type="match status" value="1"/>
</dbReference>
<feature type="transmembrane region" description="Helical" evidence="10">
    <location>
        <begin position="111"/>
        <end position="128"/>
    </location>
</feature>
<dbReference type="PRINTS" id="PR00237">
    <property type="entry name" value="GPCRRHODOPSN"/>
</dbReference>
<evidence type="ECO:0000256" key="2">
    <source>
        <dbReference type="ARBA" id="ARBA00022475"/>
    </source>
</evidence>
<dbReference type="Pfam" id="PF00001">
    <property type="entry name" value="7tm_1"/>
    <property type="match status" value="1"/>
</dbReference>
<evidence type="ECO:0000256" key="6">
    <source>
        <dbReference type="ARBA" id="ARBA00023136"/>
    </source>
</evidence>
<dbReference type="PROSITE" id="PS50262">
    <property type="entry name" value="G_PROTEIN_RECEP_F1_2"/>
    <property type="match status" value="1"/>
</dbReference>
<evidence type="ECO:0000256" key="1">
    <source>
        <dbReference type="ARBA" id="ARBA00004651"/>
    </source>
</evidence>
<evidence type="ECO:0000313" key="13">
    <source>
        <dbReference type="Proteomes" id="UP001642483"/>
    </source>
</evidence>
<dbReference type="Proteomes" id="UP001642483">
    <property type="component" value="Unassembled WGS sequence"/>
</dbReference>
<name>A0ABP0GLJ8_CLALP</name>
<evidence type="ECO:0000259" key="11">
    <source>
        <dbReference type="PROSITE" id="PS50262"/>
    </source>
</evidence>